<reference evidence="1 2" key="1">
    <citation type="submission" date="2016-04" db="EMBL/GenBank/DDBJ databases">
        <title>Genome sequence of Clostridium magnum DSM 2767.</title>
        <authorList>
            <person name="Poehlein A."/>
            <person name="Uhlig R."/>
            <person name="Fischer R."/>
            <person name="Bahl H."/>
            <person name="Daniel R."/>
        </authorList>
    </citation>
    <scope>NUCLEOTIDE SEQUENCE [LARGE SCALE GENOMIC DNA]</scope>
    <source>
        <strain evidence="1 2">DSM 2767</strain>
    </source>
</reference>
<evidence type="ECO:0000313" key="2">
    <source>
        <dbReference type="Proteomes" id="UP000076603"/>
    </source>
</evidence>
<dbReference type="PATRIC" id="fig|1121326.3.peg.6124"/>
<organism evidence="1 2">
    <name type="scientific">Clostridium magnum DSM 2767</name>
    <dbReference type="NCBI Taxonomy" id="1121326"/>
    <lineage>
        <taxon>Bacteria</taxon>
        <taxon>Bacillati</taxon>
        <taxon>Bacillota</taxon>
        <taxon>Clostridia</taxon>
        <taxon>Eubacteriales</taxon>
        <taxon>Clostridiaceae</taxon>
        <taxon>Clostridium</taxon>
    </lineage>
</organism>
<comment type="caution">
    <text evidence="1">The sequence shown here is derived from an EMBL/GenBank/DDBJ whole genome shotgun (WGS) entry which is preliminary data.</text>
</comment>
<dbReference type="OrthoDB" id="1730086at2"/>
<gene>
    <name evidence="1" type="ORF">CLMAG_60610</name>
</gene>
<evidence type="ECO:0000313" key="1">
    <source>
        <dbReference type="EMBL" id="KZL88568.1"/>
    </source>
</evidence>
<protein>
    <recommendedName>
        <fullName evidence="3">PD-(D/E)XK nuclease family transposase</fullName>
    </recommendedName>
</protein>
<keyword evidence="2" id="KW-1185">Reference proteome</keyword>
<dbReference type="STRING" id="1121326.CLMAG_60610"/>
<dbReference type="Proteomes" id="UP000076603">
    <property type="component" value="Unassembled WGS sequence"/>
</dbReference>
<dbReference type="RefSeq" id="WP_066630802.1">
    <property type="nucleotide sequence ID" value="NZ_FQXL01000037.1"/>
</dbReference>
<dbReference type="AlphaFoldDB" id="A0A161WPR6"/>
<accession>A0A161WPR6</accession>
<evidence type="ECO:0008006" key="3">
    <source>
        <dbReference type="Google" id="ProtNLM"/>
    </source>
</evidence>
<dbReference type="EMBL" id="LWAE01000016">
    <property type="protein sequence ID" value="KZL88568.1"/>
    <property type="molecule type" value="Genomic_DNA"/>
</dbReference>
<proteinExistence type="predicted"/>
<name>A0A161WPR6_9CLOT</name>
<sequence length="291" mass="33795">MSAKGITYQAKDVLFKTLSEMFKDKALIMYGLDYPKIVEMLPNEFPEVKADERRADSVFLLEDGSILLLEYESNNRIIENMYKYIDYVLRISRKYYEENKSIKKVNVAVIYASNIEKAENNFNIGSVGITVKSVFMKNYDGDIIYKDVESKIKAGKNLEDIDLMNLILLPLMKSKKDKHEIIKDTIELAKEVDDERNQYFIIAGVLTSTDKFIDEEYANMVRSWLKMTKVEKIFEKEKEEAMKETRSQAEKDKATEIAKNLMDILSVEMISKKTGLSIEEVEKLKEEMSKN</sequence>